<dbReference type="Proteomes" id="UP001333110">
    <property type="component" value="Unassembled WGS sequence"/>
</dbReference>
<reference evidence="1 2" key="1">
    <citation type="journal article" date="2023" name="J. Hered.">
        <title>Chromosome-level genome of the wood stork (Mycteria americana) provides insight into avian chromosome evolution.</title>
        <authorList>
            <person name="Flamio R. Jr."/>
            <person name="Ramstad K.M."/>
        </authorList>
    </citation>
    <scope>NUCLEOTIDE SEQUENCE [LARGE SCALE GENOMIC DNA]</scope>
    <source>
        <strain evidence="1">JAX WOST 10</strain>
    </source>
</reference>
<gene>
    <name evidence="1" type="ORF">QYF61_016676</name>
</gene>
<evidence type="ECO:0000313" key="1">
    <source>
        <dbReference type="EMBL" id="KAK4824558.1"/>
    </source>
</evidence>
<proteinExistence type="predicted"/>
<dbReference type="AlphaFoldDB" id="A0AAN7PDQ2"/>
<accession>A0AAN7PDQ2</accession>
<comment type="caution">
    <text evidence="1">The sequence shown here is derived from an EMBL/GenBank/DDBJ whole genome shotgun (WGS) entry which is preliminary data.</text>
</comment>
<dbReference type="PANTHER" id="PTHR33332">
    <property type="entry name" value="REVERSE TRANSCRIPTASE DOMAIN-CONTAINING PROTEIN"/>
    <property type="match status" value="1"/>
</dbReference>
<sequence length="151" mass="17149">MGGVGTDSPREMRWTENWLNRWPQRVVISSTKSSWKSVTTGVPLGSIQSSILFNIFIENLGDGAEFTLAQNWKKQLIYQQRDLNKLEKQADKNIMQICKGKCQVLTLPEQAVGQDDLQQSLPTSTNLCYEGQEGDRIDYDKQHEVQLDASD</sequence>
<name>A0AAN7PDQ2_MYCAM</name>
<evidence type="ECO:0000313" key="2">
    <source>
        <dbReference type="Proteomes" id="UP001333110"/>
    </source>
</evidence>
<organism evidence="1 2">
    <name type="scientific">Mycteria americana</name>
    <name type="common">Wood stork</name>
    <dbReference type="NCBI Taxonomy" id="33587"/>
    <lineage>
        <taxon>Eukaryota</taxon>
        <taxon>Metazoa</taxon>
        <taxon>Chordata</taxon>
        <taxon>Craniata</taxon>
        <taxon>Vertebrata</taxon>
        <taxon>Euteleostomi</taxon>
        <taxon>Archelosauria</taxon>
        <taxon>Archosauria</taxon>
        <taxon>Dinosauria</taxon>
        <taxon>Saurischia</taxon>
        <taxon>Theropoda</taxon>
        <taxon>Coelurosauria</taxon>
        <taxon>Aves</taxon>
        <taxon>Neognathae</taxon>
        <taxon>Neoaves</taxon>
        <taxon>Aequornithes</taxon>
        <taxon>Ciconiiformes</taxon>
        <taxon>Ciconiidae</taxon>
        <taxon>Mycteria</taxon>
    </lineage>
</organism>
<dbReference type="EMBL" id="JAUNZN010000003">
    <property type="protein sequence ID" value="KAK4824558.1"/>
    <property type="molecule type" value="Genomic_DNA"/>
</dbReference>
<keyword evidence="2" id="KW-1185">Reference proteome</keyword>
<protein>
    <submittedName>
        <fullName evidence="1">Uncharacterized protein</fullName>
    </submittedName>
</protein>